<gene>
    <name evidence="1" type="ORF">OSB1V03_LOCUS11694</name>
</gene>
<dbReference type="EMBL" id="OC863815">
    <property type="protein sequence ID" value="CAD7631285.1"/>
    <property type="molecule type" value="Genomic_DNA"/>
</dbReference>
<reference evidence="1" key="1">
    <citation type="submission" date="2020-11" db="EMBL/GenBank/DDBJ databases">
        <authorList>
            <person name="Tran Van P."/>
        </authorList>
    </citation>
    <scope>NUCLEOTIDE SEQUENCE</scope>
</reference>
<protein>
    <submittedName>
        <fullName evidence="1">Uncharacterized protein</fullName>
    </submittedName>
</protein>
<proteinExistence type="predicted"/>
<dbReference type="OrthoDB" id="10400707at2759"/>
<organism evidence="1">
    <name type="scientific">Medioppia subpectinata</name>
    <dbReference type="NCBI Taxonomy" id="1979941"/>
    <lineage>
        <taxon>Eukaryota</taxon>
        <taxon>Metazoa</taxon>
        <taxon>Ecdysozoa</taxon>
        <taxon>Arthropoda</taxon>
        <taxon>Chelicerata</taxon>
        <taxon>Arachnida</taxon>
        <taxon>Acari</taxon>
        <taxon>Acariformes</taxon>
        <taxon>Sarcoptiformes</taxon>
        <taxon>Oribatida</taxon>
        <taxon>Brachypylina</taxon>
        <taxon>Oppioidea</taxon>
        <taxon>Oppiidae</taxon>
        <taxon>Medioppia</taxon>
    </lineage>
</organism>
<name>A0A7R9KY03_9ACAR</name>
<evidence type="ECO:0000313" key="2">
    <source>
        <dbReference type="Proteomes" id="UP000759131"/>
    </source>
</evidence>
<sequence length="140" mass="16855">MKHISGKIKYKEPNVGSNWRRQELKKSAKECFKAYRKDVEYFYEVVKQRSLDLNREFSSEKDYLNTTLSHFRQSLTEMNDLYDKCRDISRHHFCLTECQKLSEKFAKNALTVFQLMLVVDRYEQQDEQRVKESPETAIQL</sequence>
<accession>A0A7R9KY03</accession>
<dbReference type="AlphaFoldDB" id="A0A7R9KY03"/>
<evidence type="ECO:0000313" key="1">
    <source>
        <dbReference type="EMBL" id="CAD7631285.1"/>
    </source>
</evidence>
<keyword evidence="2" id="KW-1185">Reference proteome</keyword>
<dbReference type="Proteomes" id="UP000759131">
    <property type="component" value="Unassembled WGS sequence"/>
</dbReference>
<dbReference type="EMBL" id="CAJPIZ010009240">
    <property type="protein sequence ID" value="CAG2111715.1"/>
    <property type="molecule type" value="Genomic_DNA"/>
</dbReference>